<protein>
    <recommendedName>
        <fullName evidence="3">DUF2267 domain-containing protein</fullName>
    </recommendedName>
</protein>
<evidence type="ECO:0000313" key="2">
    <source>
        <dbReference type="Proteomes" id="UP000258927"/>
    </source>
</evidence>
<dbReference type="Gene3D" id="1.10.490.110">
    <property type="entry name" value="Uncharacterized conserved protein DUF2267"/>
    <property type="match status" value="1"/>
</dbReference>
<accession>A0A2R4MII5</accession>
<dbReference type="Proteomes" id="UP000258927">
    <property type="component" value="Chromosome"/>
</dbReference>
<dbReference type="RefSeq" id="WP_117396596.1">
    <property type="nucleotide sequence ID" value="NZ_CP021330.1"/>
</dbReference>
<reference evidence="1 2" key="1">
    <citation type="submission" date="2017-05" db="EMBL/GenBank/DDBJ databases">
        <title>Genome Analysis of Maritalea myrionectae HL2708#5.</title>
        <authorList>
            <consortium name="Cotde Inc.-PKNU"/>
            <person name="Jang D."/>
            <person name="Oh H.-M."/>
        </authorList>
    </citation>
    <scope>NUCLEOTIDE SEQUENCE [LARGE SCALE GENOMIC DNA]</scope>
    <source>
        <strain evidence="1 2">HL2708#5</strain>
    </source>
</reference>
<dbReference type="EMBL" id="CP021330">
    <property type="protein sequence ID" value="AVX05827.1"/>
    <property type="molecule type" value="Genomic_DNA"/>
</dbReference>
<evidence type="ECO:0008006" key="3">
    <source>
        <dbReference type="Google" id="ProtNLM"/>
    </source>
</evidence>
<dbReference type="STRING" id="1122213.GCA_000423365_01084"/>
<keyword evidence="2" id="KW-1185">Reference proteome</keyword>
<dbReference type="AlphaFoldDB" id="A0A2R4MII5"/>
<dbReference type="KEGG" id="mmyr:MXMO3_03322"/>
<organism evidence="1 2">
    <name type="scientific">Maritalea myrionectae</name>
    <dbReference type="NCBI Taxonomy" id="454601"/>
    <lineage>
        <taxon>Bacteria</taxon>
        <taxon>Pseudomonadati</taxon>
        <taxon>Pseudomonadota</taxon>
        <taxon>Alphaproteobacteria</taxon>
        <taxon>Hyphomicrobiales</taxon>
        <taxon>Devosiaceae</taxon>
        <taxon>Maritalea</taxon>
    </lineage>
</organism>
<name>A0A2R4MII5_9HYPH</name>
<dbReference type="Pfam" id="PF10025">
    <property type="entry name" value="DUF2267"/>
    <property type="match status" value="1"/>
</dbReference>
<evidence type="ECO:0000313" key="1">
    <source>
        <dbReference type="EMBL" id="AVX05827.1"/>
    </source>
</evidence>
<gene>
    <name evidence="1" type="ORF">MXMO3_03322</name>
</gene>
<proteinExistence type="predicted"/>
<dbReference type="InterPro" id="IPR018727">
    <property type="entry name" value="DUF2267"/>
</dbReference>
<dbReference type="InterPro" id="IPR038282">
    <property type="entry name" value="DUF2267_sf"/>
</dbReference>
<sequence length="142" mass="16316">MPMPQEYQRASIIYDQILTDLCDELHLATRNQTYTLLQSVLLAFRRRLTAPQVLQFASLLPPIARAIFVKDWDEREYLPDFGSEGDLIEEIKDVRRAHNFADGHAIKGVTHVLRHHMDEAKLDAALAEISDDAVAYWQNEQA</sequence>